<gene>
    <name evidence="5" type="ORF">KI387_016250</name>
</gene>
<dbReference type="OMA" id="YKQRYVG"/>
<feature type="compositionally biased region" description="Basic and acidic residues" evidence="4">
    <location>
        <begin position="473"/>
        <end position="489"/>
    </location>
</feature>
<feature type="repeat" description="WD" evidence="3">
    <location>
        <begin position="30"/>
        <end position="71"/>
    </location>
</feature>
<dbReference type="InterPro" id="IPR015943">
    <property type="entry name" value="WD40/YVTN_repeat-like_dom_sf"/>
</dbReference>
<dbReference type="GO" id="GO:0005737">
    <property type="term" value="C:cytoplasm"/>
    <property type="evidence" value="ECO:0007669"/>
    <property type="project" value="TreeGrafter"/>
</dbReference>
<dbReference type="PANTHER" id="PTHR15574">
    <property type="entry name" value="WD REPEAT DOMAIN-CONTAINING FAMILY"/>
    <property type="match status" value="1"/>
</dbReference>
<dbReference type="SMART" id="SM00028">
    <property type="entry name" value="TPR"/>
    <property type="match status" value="2"/>
</dbReference>
<keyword evidence="2" id="KW-0677">Repeat</keyword>
<keyword evidence="6" id="KW-1185">Reference proteome</keyword>
<dbReference type="SUPFAM" id="SSF50978">
    <property type="entry name" value="WD40 repeat-like"/>
    <property type="match status" value="1"/>
</dbReference>
<dbReference type="EMBL" id="JAHRHJ020000003">
    <property type="protein sequence ID" value="KAH9321611.1"/>
    <property type="molecule type" value="Genomic_DNA"/>
</dbReference>
<dbReference type="InterPro" id="IPR036322">
    <property type="entry name" value="WD40_repeat_dom_sf"/>
</dbReference>
<dbReference type="Gene3D" id="1.25.40.10">
    <property type="entry name" value="Tetratricopeptide repeat domain"/>
    <property type="match status" value="1"/>
</dbReference>
<dbReference type="Proteomes" id="UP000824469">
    <property type="component" value="Unassembled WGS sequence"/>
</dbReference>
<evidence type="ECO:0000313" key="5">
    <source>
        <dbReference type="EMBL" id="KAH9321611.1"/>
    </source>
</evidence>
<feature type="region of interest" description="Disordered" evidence="4">
    <location>
        <begin position="533"/>
        <end position="584"/>
    </location>
</feature>
<evidence type="ECO:0000256" key="3">
    <source>
        <dbReference type="PROSITE-ProRule" id="PRU00221"/>
    </source>
</evidence>
<feature type="non-terminal residue" evidence="5">
    <location>
        <position position="715"/>
    </location>
</feature>
<protein>
    <recommendedName>
        <fullName evidence="7">WD and tetratricopeptide repeats protein 1</fullName>
    </recommendedName>
</protein>
<dbReference type="InterPro" id="IPR001680">
    <property type="entry name" value="WD40_rpt"/>
</dbReference>
<dbReference type="GO" id="GO:0045717">
    <property type="term" value="P:negative regulation of fatty acid biosynthetic process"/>
    <property type="evidence" value="ECO:0007669"/>
    <property type="project" value="TreeGrafter"/>
</dbReference>
<evidence type="ECO:0000256" key="2">
    <source>
        <dbReference type="ARBA" id="ARBA00022737"/>
    </source>
</evidence>
<dbReference type="PANTHER" id="PTHR15574:SF40">
    <property type="entry name" value="WD AND TETRATRICOPEPTIDE REPEATS PROTEIN 1"/>
    <property type="match status" value="1"/>
</dbReference>
<dbReference type="InterPro" id="IPR019734">
    <property type="entry name" value="TPR_rpt"/>
</dbReference>
<feature type="repeat" description="WD" evidence="3">
    <location>
        <begin position="73"/>
        <end position="116"/>
    </location>
</feature>
<dbReference type="SUPFAM" id="SSF48452">
    <property type="entry name" value="TPR-like"/>
    <property type="match status" value="1"/>
</dbReference>
<dbReference type="InterPro" id="IPR045151">
    <property type="entry name" value="DCAF8"/>
</dbReference>
<dbReference type="SMART" id="SM00320">
    <property type="entry name" value="WD40"/>
    <property type="match status" value="6"/>
</dbReference>
<evidence type="ECO:0000256" key="4">
    <source>
        <dbReference type="SAM" id="MobiDB-lite"/>
    </source>
</evidence>
<feature type="compositionally biased region" description="Acidic residues" evidence="4">
    <location>
        <begin position="533"/>
        <end position="542"/>
    </location>
</feature>
<accession>A0AA38GDW1</accession>
<evidence type="ECO:0000313" key="6">
    <source>
        <dbReference type="Proteomes" id="UP000824469"/>
    </source>
</evidence>
<dbReference type="Gene3D" id="2.130.10.10">
    <property type="entry name" value="YVTN repeat-like/Quinoprotein amine dehydrogenase"/>
    <property type="match status" value="2"/>
</dbReference>
<dbReference type="Pfam" id="PF00400">
    <property type="entry name" value="WD40"/>
    <property type="match status" value="2"/>
</dbReference>
<evidence type="ECO:0008006" key="7">
    <source>
        <dbReference type="Google" id="ProtNLM"/>
    </source>
</evidence>
<proteinExistence type="predicted"/>
<feature type="region of interest" description="Disordered" evidence="4">
    <location>
        <begin position="473"/>
        <end position="499"/>
    </location>
</feature>
<dbReference type="PROSITE" id="PS50294">
    <property type="entry name" value="WD_REPEATS_REGION"/>
    <property type="match status" value="1"/>
</dbReference>
<dbReference type="FunFam" id="2.130.10.10:FF:002473">
    <property type="entry name" value="Transducin family protein / WD-40 repeat family protein"/>
    <property type="match status" value="1"/>
</dbReference>
<dbReference type="PROSITE" id="PS50082">
    <property type="entry name" value="WD_REPEATS_2"/>
    <property type="match status" value="3"/>
</dbReference>
<comment type="caution">
    <text evidence="5">The sequence shown here is derived from an EMBL/GenBank/DDBJ whole genome shotgun (WGS) entry which is preliminary data.</text>
</comment>
<sequence>MPYPFSDDEVDYKLQMHSSLVQRLSLEMELEAHQGCVNALAWNSKGSLLVSGSDDAMVNIWSYASKKLLHSIETGHSANIFCCKFVPETGDEVVVSGAGDAEVRVFRLSQSSTVGSSQPTAVFRCHSRRVKKIAVEDGNQHVVWSASEDGTFRQHDFRESVLCPAVGSTNQECRNILLDLRSGAKKCLADPPRNILALKSCDISATRPHQLLIGGSDAFARLYDRRMLPPLSSSRKPSKPPPCVCYFCPAHLSDYGRSSLHLTHVTFSPNGEEILLSYSGEHAYLMDVNNGQDSTAKYIASDVPKRTCLPPVLNGTKVTIPSQPSNIVNLGSTRASSRLKECRELLEDAQNALKADGNSLYAIEATSEILDAGRSGIYPALEHDCLCTRAEAFIKRSWRNDTHMAIRDCNKACSINPISVWAHINMADALSQLGKHKDALDYAMRANFLDPTNNKLAEKVQILREKLIAAEDAKNNKKNDGESKLEKQPHRVRSLSEFLFRSEASNSSNDIRRAERDDSDYDDDVDVEMEFEMSVSGEDERDTESGLRPGSLNLRVRRRGDPGRDSSQRSNDLGSPPSGMENEDVLPQMEITVDMRQRYVGHCNVGTDIKQASFLGRKGEYVASGSDDGRWFIWQKRTGRLMKVLTGDENVVNCVQCHPFDCTIATSGIDNSIKIWAPCARIPSISGGIAGPETADLFKIMDENQHKMRYQREIG</sequence>
<evidence type="ECO:0000256" key="1">
    <source>
        <dbReference type="ARBA" id="ARBA00022574"/>
    </source>
</evidence>
<dbReference type="GO" id="GO:0080008">
    <property type="term" value="C:Cul4-RING E3 ubiquitin ligase complex"/>
    <property type="evidence" value="ECO:0007669"/>
    <property type="project" value="TreeGrafter"/>
</dbReference>
<dbReference type="AlphaFoldDB" id="A0AA38GDW1"/>
<name>A0AA38GDW1_TAXCH</name>
<organism evidence="5 6">
    <name type="scientific">Taxus chinensis</name>
    <name type="common">Chinese yew</name>
    <name type="synonym">Taxus wallichiana var. chinensis</name>
    <dbReference type="NCBI Taxonomy" id="29808"/>
    <lineage>
        <taxon>Eukaryota</taxon>
        <taxon>Viridiplantae</taxon>
        <taxon>Streptophyta</taxon>
        <taxon>Embryophyta</taxon>
        <taxon>Tracheophyta</taxon>
        <taxon>Spermatophyta</taxon>
        <taxon>Pinopsida</taxon>
        <taxon>Pinidae</taxon>
        <taxon>Conifers II</taxon>
        <taxon>Cupressales</taxon>
        <taxon>Taxaceae</taxon>
        <taxon>Taxus</taxon>
    </lineage>
</organism>
<dbReference type="InterPro" id="IPR011990">
    <property type="entry name" value="TPR-like_helical_dom_sf"/>
</dbReference>
<reference evidence="5 6" key="1">
    <citation type="journal article" date="2021" name="Nat. Plants">
        <title>The Taxus genome provides insights into paclitaxel biosynthesis.</title>
        <authorList>
            <person name="Xiong X."/>
            <person name="Gou J."/>
            <person name="Liao Q."/>
            <person name="Li Y."/>
            <person name="Zhou Q."/>
            <person name="Bi G."/>
            <person name="Li C."/>
            <person name="Du R."/>
            <person name="Wang X."/>
            <person name="Sun T."/>
            <person name="Guo L."/>
            <person name="Liang H."/>
            <person name="Lu P."/>
            <person name="Wu Y."/>
            <person name="Zhang Z."/>
            <person name="Ro D.K."/>
            <person name="Shang Y."/>
            <person name="Huang S."/>
            <person name="Yan J."/>
        </authorList>
    </citation>
    <scope>NUCLEOTIDE SEQUENCE [LARGE SCALE GENOMIC DNA]</scope>
    <source>
        <strain evidence="5">Ta-2019</strain>
    </source>
</reference>
<keyword evidence="1 3" id="KW-0853">WD repeat</keyword>
<feature type="repeat" description="WD" evidence="3">
    <location>
        <begin position="645"/>
        <end position="676"/>
    </location>
</feature>